<dbReference type="GO" id="GO:0006369">
    <property type="term" value="P:termination of RNA polymerase II transcription"/>
    <property type="evidence" value="ECO:0007669"/>
    <property type="project" value="TreeGrafter"/>
</dbReference>
<dbReference type="SMART" id="SM00535">
    <property type="entry name" value="RIBOc"/>
    <property type="match status" value="1"/>
</dbReference>
<dbReference type="Proteomes" id="UP000554235">
    <property type="component" value="Unassembled WGS sequence"/>
</dbReference>
<protein>
    <submittedName>
        <fullName evidence="4">Ribonuclease iii</fullName>
    </submittedName>
</protein>
<feature type="region of interest" description="Disordered" evidence="2">
    <location>
        <begin position="193"/>
        <end position="221"/>
    </location>
</feature>
<feature type="domain" description="RNase III" evidence="3">
    <location>
        <begin position="57"/>
        <end position="168"/>
    </location>
</feature>
<dbReference type="GO" id="GO:0003723">
    <property type="term" value="F:RNA binding"/>
    <property type="evidence" value="ECO:0007669"/>
    <property type="project" value="UniProtKB-KW"/>
</dbReference>
<evidence type="ECO:0000256" key="1">
    <source>
        <dbReference type="ARBA" id="ARBA00022884"/>
    </source>
</evidence>
<dbReference type="PROSITE" id="PS50142">
    <property type="entry name" value="RNASE_3_2"/>
    <property type="match status" value="1"/>
</dbReference>
<dbReference type="PANTHER" id="PTHR11207:SF0">
    <property type="entry name" value="RIBONUCLEASE 3"/>
    <property type="match status" value="1"/>
</dbReference>
<dbReference type="InterPro" id="IPR036389">
    <property type="entry name" value="RNase_III_sf"/>
</dbReference>
<feature type="compositionally biased region" description="Basic and acidic residues" evidence="2">
    <location>
        <begin position="1"/>
        <end position="13"/>
    </location>
</feature>
<dbReference type="SUPFAM" id="SSF69065">
    <property type="entry name" value="RNase III domain-like"/>
    <property type="match status" value="1"/>
</dbReference>
<dbReference type="Pfam" id="PF00636">
    <property type="entry name" value="Ribonuclease_3"/>
    <property type="match status" value="1"/>
</dbReference>
<proteinExistence type="predicted"/>
<dbReference type="OrthoDB" id="2392202at2759"/>
<dbReference type="GO" id="GO:0006364">
    <property type="term" value="P:rRNA processing"/>
    <property type="evidence" value="ECO:0007669"/>
    <property type="project" value="TreeGrafter"/>
</dbReference>
<reference evidence="4 5" key="1">
    <citation type="submission" date="2020-01" db="EMBL/GenBank/DDBJ databases">
        <title>Identification and distribution of gene clusters putatively required for synthesis of sphingolipid metabolism inhibitors in phylogenetically diverse species of the filamentous fungus Fusarium.</title>
        <authorList>
            <person name="Kim H.-S."/>
            <person name="Busman M."/>
            <person name="Brown D.W."/>
            <person name="Divon H."/>
            <person name="Uhlig S."/>
            <person name="Proctor R.H."/>
        </authorList>
    </citation>
    <scope>NUCLEOTIDE SEQUENCE [LARGE SCALE GENOMIC DNA]</scope>
    <source>
        <strain evidence="4 5">NRRL 20459</strain>
    </source>
</reference>
<evidence type="ECO:0000313" key="5">
    <source>
        <dbReference type="Proteomes" id="UP000554235"/>
    </source>
</evidence>
<dbReference type="GO" id="GO:0034475">
    <property type="term" value="P:U4 snRNA 3'-end processing"/>
    <property type="evidence" value="ECO:0007669"/>
    <property type="project" value="TreeGrafter"/>
</dbReference>
<dbReference type="GO" id="GO:0005654">
    <property type="term" value="C:nucleoplasm"/>
    <property type="evidence" value="ECO:0007669"/>
    <property type="project" value="TreeGrafter"/>
</dbReference>
<dbReference type="InterPro" id="IPR000999">
    <property type="entry name" value="RNase_III_dom"/>
</dbReference>
<dbReference type="PANTHER" id="PTHR11207">
    <property type="entry name" value="RIBONUCLEASE III"/>
    <property type="match status" value="1"/>
</dbReference>
<dbReference type="Gene3D" id="3.30.160.20">
    <property type="match status" value="1"/>
</dbReference>
<keyword evidence="5" id="KW-1185">Reference proteome</keyword>
<dbReference type="Gene3D" id="1.10.1520.10">
    <property type="entry name" value="Ribonuclease III domain"/>
    <property type="match status" value="1"/>
</dbReference>
<dbReference type="SUPFAM" id="SSF54768">
    <property type="entry name" value="dsRNA-binding domain-like"/>
    <property type="match status" value="1"/>
</dbReference>
<evidence type="ECO:0000259" key="3">
    <source>
        <dbReference type="PROSITE" id="PS50142"/>
    </source>
</evidence>
<name>A0A8H4L649_9HYPO</name>
<keyword evidence="1" id="KW-0694">RNA-binding</keyword>
<feature type="region of interest" description="Disordered" evidence="2">
    <location>
        <begin position="1"/>
        <end position="22"/>
    </location>
</feature>
<dbReference type="GO" id="GO:0004525">
    <property type="term" value="F:ribonuclease III activity"/>
    <property type="evidence" value="ECO:0007669"/>
    <property type="project" value="InterPro"/>
</dbReference>
<sequence length="318" mass="35584">MSKRRGSQDEGARKRQQTSNSFGSVFPDITLWTSSEIPNSLPPLPPILDPDLEIATFSHPGIGHGPNYETLEWYGDAILEMLATELVMNTFGDTLPHGRCSQIREQLVRNITLADYYRQYGLEKKTRLPKDMGTMEHLMQTSPRDKDVIKIQGDVFEAYVGAVVRSDPVHGRASAASWLKALWSRTIKDQIQQAQRVRESKASKKQTTQDGSEMPKKEVSPKERLAQIMVVKGVKIRYEDMPCHKKDKNLHLPLFAIGVFLDGWGETNKLLGIGTALKKTEAGAKAANAALENRKLMKLYGDKKKAFLDAIHASKEPA</sequence>
<accession>A0A8H4L649</accession>
<evidence type="ECO:0000256" key="2">
    <source>
        <dbReference type="SAM" id="MobiDB-lite"/>
    </source>
</evidence>
<evidence type="ECO:0000313" key="4">
    <source>
        <dbReference type="EMBL" id="KAF4462335.1"/>
    </source>
</evidence>
<dbReference type="EMBL" id="JAADYS010001553">
    <property type="protein sequence ID" value="KAF4462335.1"/>
    <property type="molecule type" value="Genomic_DNA"/>
</dbReference>
<dbReference type="AlphaFoldDB" id="A0A8H4L649"/>
<dbReference type="CDD" id="cd00593">
    <property type="entry name" value="RIBOc"/>
    <property type="match status" value="1"/>
</dbReference>
<organism evidence="4 5">
    <name type="scientific">Fusarium albosuccineum</name>
    <dbReference type="NCBI Taxonomy" id="1237068"/>
    <lineage>
        <taxon>Eukaryota</taxon>
        <taxon>Fungi</taxon>
        <taxon>Dikarya</taxon>
        <taxon>Ascomycota</taxon>
        <taxon>Pezizomycotina</taxon>
        <taxon>Sordariomycetes</taxon>
        <taxon>Hypocreomycetidae</taxon>
        <taxon>Hypocreales</taxon>
        <taxon>Nectriaceae</taxon>
        <taxon>Fusarium</taxon>
        <taxon>Fusarium decemcellulare species complex</taxon>
    </lineage>
</organism>
<comment type="caution">
    <text evidence="4">The sequence shown here is derived from an EMBL/GenBank/DDBJ whole genome shotgun (WGS) entry which is preliminary data.</text>
</comment>
<gene>
    <name evidence="4" type="ORF">FALBO_10869</name>
</gene>